<sequence length="176" mass="18393">MGFLVAALVLVGALVVVDLVLTLGVVRRLREHSALISQALESGDRVADFMLPTGTRLPELRATTVDGAPVPEQGPLLVGFFSPTCRACVERLPGFVDYARAFDGRVLGVAVGAHEDVEDIVARLRPVAEVAVEPAEGPLATALRVRGMPAMAVVDADGVIVGSGYELVALPKLSTV</sequence>
<evidence type="ECO:0000313" key="3">
    <source>
        <dbReference type="Proteomes" id="UP000185596"/>
    </source>
</evidence>
<dbReference type="Proteomes" id="UP000185596">
    <property type="component" value="Unassembled WGS sequence"/>
</dbReference>
<protein>
    <recommendedName>
        <fullName evidence="1">Thioredoxin domain-containing protein</fullName>
    </recommendedName>
</protein>
<dbReference type="InterPro" id="IPR036249">
    <property type="entry name" value="Thioredoxin-like_sf"/>
</dbReference>
<dbReference type="Gene3D" id="3.40.30.10">
    <property type="entry name" value="Glutaredoxin"/>
    <property type="match status" value="1"/>
</dbReference>
<gene>
    <name evidence="2" type="ORF">BU204_02505</name>
</gene>
<dbReference type="RefSeq" id="WP_075123845.1">
    <property type="nucleotide sequence ID" value="NZ_MSIE01000002.1"/>
</dbReference>
<proteinExistence type="predicted"/>
<organism evidence="2 3">
    <name type="scientific">Actinophytocola xanthii</name>
    <dbReference type="NCBI Taxonomy" id="1912961"/>
    <lineage>
        <taxon>Bacteria</taxon>
        <taxon>Bacillati</taxon>
        <taxon>Actinomycetota</taxon>
        <taxon>Actinomycetes</taxon>
        <taxon>Pseudonocardiales</taxon>
        <taxon>Pseudonocardiaceae</taxon>
    </lineage>
</organism>
<evidence type="ECO:0000313" key="2">
    <source>
        <dbReference type="EMBL" id="OLF19241.1"/>
    </source>
</evidence>
<reference evidence="2 3" key="1">
    <citation type="submission" date="2016-12" db="EMBL/GenBank/DDBJ databases">
        <title>The draft genome sequence of Actinophytocola sp. 11-183.</title>
        <authorList>
            <person name="Wang W."/>
            <person name="Yuan L."/>
        </authorList>
    </citation>
    <scope>NUCLEOTIDE SEQUENCE [LARGE SCALE GENOMIC DNA]</scope>
    <source>
        <strain evidence="2 3">11-183</strain>
    </source>
</reference>
<dbReference type="InterPro" id="IPR013766">
    <property type="entry name" value="Thioredoxin_domain"/>
</dbReference>
<feature type="domain" description="Thioredoxin" evidence="1">
    <location>
        <begin position="51"/>
        <end position="176"/>
    </location>
</feature>
<accession>A0A1Q8CY02</accession>
<name>A0A1Q8CY02_9PSEU</name>
<evidence type="ECO:0000259" key="1">
    <source>
        <dbReference type="PROSITE" id="PS51352"/>
    </source>
</evidence>
<dbReference type="AlphaFoldDB" id="A0A1Q8CY02"/>
<dbReference type="CDD" id="cd02966">
    <property type="entry name" value="TlpA_like_family"/>
    <property type="match status" value="1"/>
</dbReference>
<dbReference type="STRING" id="1912961.BU204_02505"/>
<dbReference type="SUPFAM" id="SSF52833">
    <property type="entry name" value="Thioredoxin-like"/>
    <property type="match status" value="1"/>
</dbReference>
<dbReference type="OrthoDB" id="128449at2"/>
<dbReference type="EMBL" id="MSIE01000002">
    <property type="protein sequence ID" value="OLF19241.1"/>
    <property type="molecule type" value="Genomic_DNA"/>
</dbReference>
<comment type="caution">
    <text evidence="2">The sequence shown here is derived from an EMBL/GenBank/DDBJ whole genome shotgun (WGS) entry which is preliminary data.</text>
</comment>
<dbReference type="PROSITE" id="PS51352">
    <property type="entry name" value="THIOREDOXIN_2"/>
    <property type="match status" value="1"/>
</dbReference>
<keyword evidence="3" id="KW-1185">Reference proteome</keyword>